<evidence type="ECO:0000256" key="1">
    <source>
        <dbReference type="ARBA" id="ARBA00004606"/>
    </source>
</evidence>
<keyword evidence="10" id="KW-1133">Transmembrane helix</keyword>
<dbReference type="PANTHER" id="PTHR23033">
    <property type="entry name" value="BETA1,3-GALACTOSYLTRANSFERASE"/>
    <property type="match status" value="1"/>
</dbReference>
<gene>
    <name evidence="14" type="ORF">TeGR_g9429</name>
</gene>
<evidence type="ECO:0000256" key="3">
    <source>
        <dbReference type="ARBA" id="ARBA00006462"/>
    </source>
</evidence>
<organism evidence="14 15">
    <name type="scientific">Tetraparma gracilis</name>
    <dbReference type="NCBI Taxonomy" id="2962635"/>
    <lineage>
        <taxon>Eukaryota</taxon>
        <taxon>Sar</taxon>
        <taxon>Stramenopiles</taxon>
        <taxon>Ochrophyta</taxon>
        <taxon>Bolidophyceae</taxon>
        <taxon>Parmales</taxon>
        <taxon>Triparmaceae</taxon>
        <taxon>Tetraparma</taxon>
    </lineage>
</organism>
<keyword evidence="5" id="KW-0328">Glycosyltransferase</keyword>
<evidence type="ECO:0000256" key="6">
    <source>
        <dbReference type="ARBA" id="ARBA00022679"/>
    </source>
</evidence>
<evidence type="ECO:0000256" key="4">
    <source>
        <dbReference type="ARBA" id="ARBA00012557"/>
    </source>
</evidence>
<evidence type="ECO:0000256" key="10">
    <source>
        <dbReference type="ARBA" id="ARBA00022989"/>
    </source>
</evidence>
<accession>A0ABQ6M4P3</accession>
<feature type="compositionally biased region" description="Gly residues" evidence="12">
    <location>
        <begin position="88"/>
        <end position="99"/>
    </location>
</feature>
<evidence type="ECO:0000256" key="12">
    <source>
        <dbReference type="SAM" id="MobiDB-lite"/>
    </source>
</evidence>
<evidence type="ECO:0000256" key="11">
    <source>
        <dbReference type="ARBA" id="ARBA00023136"/>
    </source>
</evidence>
<sequence length="454" mass="48952">MSDADLSLSLWLCGDGIDVPPLPVATAADAAAATLPAEPFDAGPLLAAWSARGGPVHDAGLGARPGEGGGRGEGCRDLAWFRREVLGGGQGEQGAGKGKGTVHPGKAGGGEGSGGSAGGPAPAERPRPRVEVGAHPHAGALGPSGEGGYVHDPTRLKRHPVAVALSAEEERGACEAKRDGHKEVMEHVEVAPPTPGARVFCTVYTHAKNHGTAVKAVASTWAPKCDGFMVSSTETDEALGAVNILHEGPEEYDNIWQKVRSTWAYIHDNYRHEYDWFYIGGDDLFLVVENLKAYLYSDEIRAAGEGGEPLFLGRRFKEGGKEDKIFNSGGAGYVLNRRALELLNGQFEGDKCMPHLKAFWEDVMVARCLKNEGVHAYDTRDGQGGERFHPFTPGHHLHYAAPKKNPESDWYIKYTIDLKFGMDCCSEESLSFHYVKPDLMQKLYRFVYGLCSDP</sequence>
<keyword evidence="15" id="KW-1185">Reference proteome</keyword>
<evidence type="ECO:0000256" key="7">
    <source>
        <dbReference type="ARBA" id="ARBA00022692"/>
    </source>
</evidence>
<keyword evidence="6" id="KW-0808">Transferase</keyword>
<dbReference type="InterPro" id="IPR026050">
    <property type="entry name" value="C1GALT1/C1GALT1_chp1"/>
</dbReference>
<keyword evidence="11" id="KW-0472">Membrane</keyword>
<feature type="region of interest" description="Disordered" evidence="12">
    <location>
        <begin position="88"/>
        <end position="149"/>
    </location>
</feature>
<comment type="caution">
    <text evidence="14">The sequence shown here is derived from an EMBL/GenBank/DDBJ whole genome shotgun (WGS) entry which is preliminary data.</text>
</comment>
<keyword evidence="7" id="KW-0812">Transmembrane</keyword>
<dbReference type="EC" id="2.4.1.122" evidence="4"/>
<evidence type="ECO:0000256" key="2">
    <source>
        <dbReference type="ARBA" id="ARBA00004922"/>
    </source>
</evidence>
<keyword evidence="9" id="KW-0735">Signal-anchor</keyword>
<evidence type="ECO:0000256" key="8">
    <source>
        <dbReference type="ARBA" id="ARBA00022741"/>
    </source>
</evidence>
<proteinExistence type="inferred from homology"/>
<name>A0ABQ6M4P3_9STRA</name>
<evidence type="ECO:0000256" key="5">
    <source>
        <dbReference type="ARBA" id="ARBA00022676"/>
    </source>
</evidence>
<evidence type="ECO:0000259" key="13">
    <source>
        <dbReference type="Pfam" id="PF02434"/>
    </source>
</evidence>
<feature type="domain" description="Fringe-like glycosyltransferase" evidence="13">
    <location>
        <begin position="197"/>
        <end position="371"/>
    </location>
</feature>
<dbReference type="PANTHER" id="PTHR23033:SF14">
    <property type="entry name" value="GLYCOPROTEIN-N-ACETYLGALACTOSAMINE 3-BETA-GALACTOSYLTRANSFERASE 1-RELATED"/>
    <property type="match status" value="1"/>
</dbReference>
<dbReference type="Gene3D" id="3.90.550.50">
    <property type="match status" value="1"/>
</dbReference>
<keyword evidence="8" id="KW-0547">Nucleotide-binding</keyword>
<comment type="similarity">
    <text evidence="3">Belongs to the glycosyltransferase 31 family. Beta3-Gal-T subfamily.</text>
</comment>
<dbReference type="Pfam" id="PF02434">
    <property type="entry name" value="Fringe"/>
    <property type="match status" value="1"/>
</dbReference>
<reference evidence="14 15" key="1">
    <citation type="journal article" date="2023" name="Commun. Biol.">
        <title>Genome analysis of Parmales, the sister group of diatoms, reveals the evolutionary specialization of diatoms from phago-mixotrophs to photoautotrophs.</title>
        <authorList>
            <person name="Ban H."/>
            <person name="Sato S."/>
            <person name="Yoshikawa S."/>
            <person name="Yamada K."/>
            <person name="Nakamura Y."/>
            <person name="Ichinomiya M."/>
            <person name="Sato N."/>
            <person name="Blanc-Mathieu R."/>
            <person name="Endo H."/>
            <person name="Kuwata A."/>
            <person name="Ogata H."/>
        </authorList>
    </citation>
    <scope>NUCLEOTIDE SEQUENCE [LARGE SCALE GENOMIC DNA]</scope>
</reference>
<dbReference type="Proteomes" id="UP001165060">
    <property type="component" value="Unassembled WGS sequence"/>
</dbReference>
<comment type="pathway">
    <text evidence="2">Protein modification; protein glycosylation.</text>
</comment>
<feature type="compositionally biased region" description="Basic and acidic residues" evidence="12">
    <location>
        <begin position="124"/>
        <end position="134"/>
    </location>
</feature>
<dbReference type="EMBL" id="BRYB01002433">
    <property type="protein sequence ID" value="GMI19383.1"/>
    <property type="molecule type" value="Genomic_DNA"/>
</dbReference>
<comment type="subcellular location">
    <subcellularLocation>
        <location evidence="1">Membrane</location>
        <topology evidence="1">Single-pass type II membrane protein</topology>
    </subcellularLocation>
</comment>
<evidence type="ECO:0000313" key="15">
    <source>
        <dbReference type="Proteomes" id="UP001165060"/>
    </source>
</evidence>
<evidence type="ECO:0000256" key="9">
    <source>
        <dbReference type="ARBA" id="ARBA00022968"/>
    </source>
</evidence>
<protein>
    <recommendedName>
        <fullName evidence="4">N-acetylgalactosaminide beta-1,3-galactosyltransferase</fullName>
        <ecNumber evidence="4">2.4.1.122</ecNumber>
    </recommendedName>
</protein>
<evidence type="ECO:0000313" key="14">
    <source>
        <dbReference type="EMBL" id="GMI19383.1"/>
    </source>
</evidence>
<dbReference type="InterPro" id="IPR003378">
    <property type="entry name" value="Fringe-like_glycosylTrfase"/>
</dbReference>
<feature type="compositionally biased region" description="Gly residues" evidence="12">
    <location>
        <begin position="106"/>
        <end position="118"/>
    </location>
</feature>